<geneLocation type="plasmid" evidence="5 6">
    <name>pSA2</name>
</geneLocation>
<evidence type="ECO:0000313" key="6">
    <source>
        <dbReference type="Proteomes" id="UP000094626"/>
    </source>
</evidence>
<sequence>MAIATDRVYTQLRSDILRGLYRPGSEIVITRIARDFDVSIAPVRDSVNRLVGERLLLTGAQIGYMLPDITPASLRDIYLWHEHLMKLALARRPRTMRSIALDSESVIESPESYAATAEMFFSGLCFPAPNRNLEHAIATAGESLRRVRLKEIDHLPRAAEELAVLLDLATGEDHRRLSAAISSYHRRRLQQVRLLTLAVGGTLDV</sequence>
<reference evidence="6" key="1">
    <citation type="journal article" date="2017" name="J. Biotechnol.">
        <title>Complete genome sequence of Novosphingobium resinovorum SA1, a versatile xenobiotic-degrading bacterium capable of utilizing sulfanilic acid.</title>
        <authorList>
            <person name="Hegedus B."/>
            <person name="Kos P.B."/>
            <person name="Balint B."/>
            <person name="Maroti G."/>
            <person name="Gan H.M."/>
            <person name="Perei K."/>
            <person name="Rakhely G."/>
        </authorList>
    </citation>
    <scope>NUCLEOTIDE SEQUENCE [LARGE SCALE GENOMIC DNA]</scope>
    <source>
        <strain evidence="6">SA1</strain>
    </source>
</reference>
<dbReference type="EMBL" id="CP017077">
    <property type="protein sequence ID" value="AOR80897.1"/>
    <property type="molecule type" value="Genomic_DNA"/>
</dbReference>
<dbReference type="Pfam" id="PF00392">
    <property type="entry name" value="GntR"/>
    <property type="match status" value="1"/>
</dbReference>
<dbReference type="SUPFAM" id="SSF46785">
    <property type="entry name" value="Winged helix' DNA-binding domain"/>
    <property type="match status" value="1"/>
</dbReference>
<dbReference type="InterPro" id="IPR000524">
    <property type="entry name" value="Tscrpt_reg_HTH_GntR"/>
</dbReference>
<dbReference type="KEGG" id="nre:BES08_29340"/>
<accession>A0A1D8AFL6</accession>
<gene>
    <name evidence="5" type="ORF">BES08_29340</name>
</gene>
<keyword evidence="3" id="KW-0804">Transcription</keyword>
<evidence type="ECO:0000256" key="3">
    <source>
        <dbReference type="ARBA" id="ARBA00023163"/>
    </source>
</evidence>
<evidence type="ECO:0000256" key="1">
    <source>
        <dbReference type="ARBA" id="ARBA00023015"/>
    </source>
</evidence>
<organism evidence="5 6">
    <name type="scientific">Novosphingobium resinovorum</name>
    <dbReference type="NCBI Taxonomy" id="158500"/>
    <lineage>
        <taxon>Bacteria</taxon>
        <taxon>Pseudomonadati</taxon>
        <taxon>Pseudomonadota</taxon>
        <taxon>Alphaproteobacteria</taxon>
        <taxon>Sphingomonadales</taxon>
        <taxon>Sphingomonadaceae</taxon>
        <taxon>Novosphingobium</taxon>
    </lineage>
</organism>
<dbReference type="SMART" id="SM00345">
    <property type="entry name" value="HTH_GNTR"/>
    <property type="match status" value="1"/>
</dbReference>
<dbReference type="InterPro" id="IPR036388">
    <property type="entry name" value="WH-like_DNA-bd_sf"/>
</dbReference>
<evidence type="ECO:0000259" key="4">
    <source>
        <dbReference type="PROSITE" id="PS50949"/>
    </source>
</evidence>
<dbReference type="InterPro" id="IPR036390">
    <property type="entry name" value="WH_DNA-bd_sf"/>
</dbReference>
<name>A0A1D8AFL6_9SPHN</name>
<dbReference type="PROSITE" id="PS50949">
    <property type="entry name" value="HTH_GNTR"/>
    <property type="match status" value="1"/>
</dbReference>
<evidence type="ECO:0000256" key="2">
    <source>
        <dbReference type="ARBA" id="ARBA00023125"/>
    </source>
</evidence>
<dbReference type="PANTHER" id="PTHR43537">
    <property type="entry name" value="TRANSCRIPTIONAL REGULATOR, GNTR FAMILY"/>
    <property type="match status" value="1"/>
</dbReference>
<keyword evidence="2" id="KW-0238">DNA-binding</keyword>
<dbReference type="GO" id="GO:0003700">
    <property type="term" value="F:DNA-binding transcription factor activity"/>
    <property type="evidence" value="ECO:0007669"/>
    <property type="project" value="InterPro"/>
</dbReference>
<dbReference type="Gene3D" id="1.10.10.10">
    <property type="entry name" value="Winged helix-like DNA-binding domain superfamily/Winged helix DNA-binding domain"/>
    <property type="match status" value="1"/>
</dbReference>
<dbReference type="PANTHER" id="PTHR43537:SF45">
    <property type="entry name" value="GNTR FAMILY REGULATORY PROTEIN"/>
    <property type="match status" value="1"/>
</dbReference>
<keyword evidence="5" id="KW-0614">Plasmid</keyword>
<feature type="domain" description="HTH gntR-type" evidence="4">
    <location>
        <begin position="2"/>
        <end position="69"/>
    </location>
</feature>
<dbReference type="Proteomes" id="UP000094626">
    <property type="component" value="Plasmid pSA2"/>
</dbReference>
<dbReference type="AlphaFoldDB" id="A0A1D8AFL6"/>
<keyword evidence="1" id="KW-0805">Transcription regulation</keyword>
<proteinExistence type="predicted"/>
<keyword evidence="6" id="KW-1185">Reference proteome</keyword>
<evidence type="ECO:0000313" key="5">
    <source>
        <dbReference type="EMBL" id="AOR80897.1"/>
    </source>
</evidence>
<protein>
    <recommendedName>
        <fullName evidence="4">HTH gntR-type domain-containing protein</fullName>
    </recommendedName>
</protein>
<dbReference type="GO" id="GO:0003677">
    <property type="term" value="F:DNA binding"/>
    <property type="evidence" value="ECO:0007669"/>
    <property type="project" value="UniProtKB-KW"/>
</dbReference>